<evidence type="ECO:0000313" key="5">
    <source>
        <dbReference type="EMBL" id="SBV98547.1"/>
    </source>
</evidence>
<evidence type="ECO:0000256" key="3">
    <source>
        <dbReference type="SAM" id="Phobius"/>
    </source>
</evidence>
<feature type="transmembrane region" description="Helical" evidence="3">
    <location>
        <begin position="151"/>
        <end position="169"/>
    </location>
</feature>
<dbReference type="InterPro" id="IPR009057">
    <property type="entry name" value="Homeodomain-like_sf"/>
</dbReference>
<dbReference type="EMBL" id="FLUM01000001">
    <property type="protein sequence ID" value="SBV98547.1"/>
    <property type="molecule type" value="Genomic_DNA"/>
</dbReference>
<accession>A0A212JGJ8</accession>
<feature type="DNA-binding region" description="H-T-H motif" evidence="2">
    <location>
        <begin position="38"/>
        <end position="57"/>
    </location>
</feature>
<reference evidence="5" key="1">
    <citation type="submission" date="2016-04" db="EMBL/GenBank/DDBJ databases">
        <authorList>
            <person name="Evans L.H."/>
            <person name="Alamgir A."/>
            <person name="Owens N."/>
            <person name="Weber N.D."/>
            <person name="Virtaneva K."/>
            <person name="Barbian K."/>
            <person name="Babar A."/>
            <person name="Rosenke K."/>
        </authorList>
    </citation>
    <scope>NUCLEOTIDE SEQUENCE</scope>
    <source>
        <strain evidence="5">86-1</strain>
    </source>
</reference>
<dbReference type="Pfam" id="PF00440">
    <property type="entry name" value="TetR_N"/>
    <property type="match status" value="1"/>
</dbReference>
<protein>
    <recommendedName>
        <fullName evidence="4">HTH tetR-type domain-containing protein</fullName>
    </recommendedName>
</protein>
<keyword evidence="3" id="KW-0472">Membrane</keyword>
<dbReference type="SUPFAM" id="SSF46689">
    <property type="entry name" value="Homeodomain-like"/>
    <property type="match status" value="1"/>
</dbReference>
<keyword evidence="3" id="KW-1133">Transmembrane helix</keyword>
<organism evidence="5">
    <name type="scientific">uncultured Dysgonomonas sp</name>
    <dbReference type="NCBI Taxonomy" id="206096"/>
    <lineage>
        <taxon>Bacteria</taxon>
        <taxon>Pseudomonadati</taxon>
        <taxon>Bacteroidota</taxon>
        <taxon>Bacteroidia</taxon>
        <taxon>Bacteroidales</taxon>
        <taxon>Dysgonomonadaceae</taxon>
        <taxon>Dysgonomonas</taxon>
        <taxon>environmental samples</taxon>
    </lineage>
</organism>
<evidence type="ECO:0000256" key="1">
    <source>
        <dbReference type="ARBA" id="ARBA00023125"/>
    </source>
</evidence>
<evidence type="ECO:0000256" key="2">
    <source>
        <dbReference type="PROSITE-ProRule" id="PRU00335"/>
    </source>
</evidence>
<name>A0A212JGJ8_9BACT</name>
<evidence type="ECO:0000259" key="4">
    <source>
        <dbReference type="PROSITE" id="PS50977"/>
    </source>
</evidence>
<dbReference type="InterPro" id="IPR001647">
    <property type="entry name" value="HTH_TetR"/>
</dbReference>
<keyword evidence="3" id="KW-0812">Transmembrane</keyword>
<proteinExistence type="predicted"/>
<dbReference type="AlphaFoldDB" id="A0A212JGJ8"/>
<dbReference type="Gene3D" id="1.10.357.10">
    <property type="entry name" value="Tetracycline Repressor, domain 2"/>
    <property type="match status" value="1"/>
</dbReference>
<sequence length="244" mass="28437">MERDKKERRSRRTNIVLEKDIMEAAKSVIEEEGFAKTTLSAIIQKANIEPNVFYKRFENLENLFEQFTRKHDYWISDIMDMQSEKDDYMEYSYNLMAGVVESLYDNKSMQQILIWDISVDNPITRESAMARETTSQKLIDKYNDIFKNSGFNFDVFSALVIGGIYYLVLRRHRGSFCGVDFSTEEGREKLLNTIKSLIIKIYNSLEEDMKVAKIVSNMKEEGLDNQTIAKYTGLTSDEISRIAK</sequence>
<dbReference type="GO" id="GO:0003677">
    <property type="term" value="F:DNA binding"/>
    <property type="evidence" value="ECO:0007669"/>
    <property type="project" value="UniProtKB-UniRule"/>
</dbReference>
<dbReference type="RefSeq" id="WP_296940862.1">
    <property type="nucleotide sequence ID" value="NZ_LT599032.1"/>
</dbReference>
<feature type="domain" description="HTH tetR-type" evidence="4">
    <location>
        <begin position="15"/>
        <end position="75"/>
    </location>
</feature>
<gene>
    <name evidence="5" type="ORF">KL86DYS1_12202</name>
</gene>
<keyword evidence="1 2" id="KW-0238">DNA-binding</keyword>
<dbReference type="PROSITE" id="PS50977">
    <property type="entry name" value="HTH_TETR_2"/>
    <property type="match status" value="1"/>
</dbReference>